<gene>
    <name evidence="2" type="ORF">PHLGIDRAFT_299238</name>
</gene>
<dbReference type="EMBL" id="KN840684">
    <property type="protein sequence ID" value="KIP02306.1"/>
    <property type="molecule type" value="Genomic_DNA"/>
</dbReference>
<evidence type="ECO:0000313" key="3">
    <source>
        <dbReference type="Proteomes" id="UP000053257"/>
    </source>
</evidence>
<accession>A0A0C3RQX6</accession>
<dbReference type="AlphaFoldDB" id="A0A0C3RQX6"/>
<name>A0A0C3RQX6_PHLG1</name>
<dbReference type="HOGENOM" id="CLU_1687296_0_0_1"/>
<keyword evidence="1" id="KW-0472">Membrane</keyword>
<keyword evidence="1" id="KW-0812">Transmembrane</keyword>
<protein>
    <submittedName>
        <fullName evidence="2">Uncharacterized protein</fullName>
    </submittedName>
</protein>
<sequence length="156" mass="17049">MSLTCFANLTGDLWPRGVGCHGHRHDALDIGGRLSLLAQGIPSTMTAYKVRSSPLVSASGRSVICMGQVGQSRSRRPGHARRHACRRGCGTWLPTSAHGMWLTEYLGCTQHEGEDRRVQVPCQDQPRLEGVSMNGVICMLVCWMYLAAVMDLVALL</sequence>
<evidence type="ECO:0000313" key="2">
    <source>
        <dbReference type="EMBL" id="KIP02306.1"/>
    </source>
</evidence>
<feature type="transmembrane region" description="Helical" evidence="1">
    <location>
        <begin position="136"/>
        <end position="155"/>
    </location>
</feature>
<proteinExistence type="predicted"/>
<reference evidence="2 3" key="1">
    <citation type="journal article" date="2014" name="PLoS Genet.">
        <title>Analysis of the Phlebiopsis gigantea genome, transcriptome and secretome provides insight into its pioneer colonization strategies of wood.</title>
        <authorList>
            <person name="Hori C."/>
            <person name="Ishida T."/>
            <person name="Igarashi K."/>
            <person name="Samejima M."/>
            <person name="Suzuki H."/>
            <person name="Master E."/>
            <person name="Ferreira P."/>
            <person name="Ruiz-Duenas F.J."/>
            <person name="Held B."/>
            <person name="Canessa P."/>
            <person name="Larrondo L.F."/>
            <person name="Schmoll M."/>
            <person name="Druzhinina I.S."/>
            <person name="Kubicek C.P."/>
            <person name="Gaskell J.A."/>
            <person name="Kersten P."/>
            <person name="St John F."/>
            <person name="Glasner J."/>
            <person name="Sabat G."/>
            <person name="Splinter BonDurant S."/>
            <person name="Syed K."/>
            <person name="Yadav J."/>
            <person name="Mgbeahuruike A.C."/>
            <person name="Kovalchuk A."/>
            <person name="Asiegbu F.O."/>
            <person name="Lackner G."/>
            <person name="Hoffmeister D."/>
            <person name="Rencoret J."/>
            <person name="Gutierrez A."/>
            <person name="Sun H."/>
            <person name="Lindquist E."/>
            <person name="Barry K."/>
            <person name="Riley R."/>
            <person name="Grigoriev I.V."/>
            <person name="Henrissat B."/>
            <person name="Kues U."/>
            <person name="Berka R.M."/>
            <person name="Martinez A.T."/>
            <person name="Covert S.F."/>
            <person name="Blanchette R.A."/>
            <person name="Cullen D."/>
        </authorList>
    </citation>
    <scope>NUCLEOTIDE SEQUENCE [LARGE SCALE GENOMIC DNA]</scope>
    <source>
        <strain evidence="2 3">11061_1 CR5-6</strain>
    </source>
</reference>
<keyword evidence="1" id="KW-1133">Transmembrane helix</keyword>
<dbReference type="Proteomes" id="UP000053257">
    <property type="component" value="Unassembled WGS sequence"/>
</dbReference>
<evidence type="ECO:0000256" key="1">
    <source>
        <dbReference type="SAM" id="Phobius"/>
    </source>
</evidence>
<organism evidence="2 3">
    <name type="scientific">Phlebiopsis gigantea (strain 11061_1 CR5-6)</name>
    <name type="common">White-rot fungus</name>
    <name type="synonym">Peniophora gigantea</name>
    <dbReference type="NCBI Taxonomy" id="745531"/>
    <lineage>
        <taxon>Eukaryota</taxon>
        <taxon>Fungi</taxon>
        <taxon>Dikarya</taxon>
        <taxon>Basidiomycota</taxon>
        <taxon>Agaricomycotina</taxon>
        <taxon>Agaricomycetes</taxon>
        <taxon>Polyporales</taxon>
        <taxon>Phanerochaetaceae</taxon>
        <taxon>Phlebiopsis</taxon>
    </lineage>
</organism>
<keyword evidence="3" id="KW-1185">Reference proteome</keyword>